<feature type="compositionally biased region" description="Low complexity" evidence="8">
    <location>
        <begin position="666"/>
        <end position="702"/>
    </location>
</feature>
<keyword evidence="5" id="KW-0067">ATP-binding</keyword>
<dbReference type="GO" id="GO:0003951">
    <property type="term" value="F:NAD+ kinase activity"/>
    <property type="evidence" value="ECO:0007669"/>
    <property type="project" value="InterPro"/>
</dbReference>
<evidence type="ECO:0000313" key="10">
    <source>
        <dbReference type="Proteomes" id="UP000650467"/>
    </source>
</evidence>
<dbReference type="PANTHER" id="PTHR20275">
    <property type="entry name" value="NAD KINASE"/>
    <property type="match status" value="1"/>
</dbReference>
<dbReference type="InterPro" id="IPR016064">
    <property type="entry name" value="NAD/diacylglycerol_kinase_sf"/>
</dbReference>
<feature type="region of interest" description="Disordered" evidence="8">
    <location>
        <begin position="466"/>
        <end position="614"/>
    </location>
</feature>
<evidence type="ECO:0000256" key="7">
    <source>
        <dbReference type="ARBA" id="ARBA00023027"/>
    </source>
</evidence>
<dbReference type="Gene3D" id="2.60.200.30">
    <property type="entry name" value="Probable inorganic polyphosphate/atp-NAD kinase, domain 2"/>
    <property type="match status" value="1"/>
</dbReference>
<feature type="compositionally biased region" description="Polar residues" evidence="8">
    <location>
        <begin position="575"/>
        <end position="584"/>
    </location>
</feature>
<organism evidence="9 10">
    <name type="scientific">Chlamydomonas incerta</name>
    <dbReference type="NCBI Taxonomy" id="51695"/>
    <lineage>
        <taxon>Eukaryota</taxon>
        <taxon>Viridiplantae</taxon>
        <taxon>Chlorophyta</taxon>
        <taxon>core chlorophytes</taxon>
        <taxon>Chlorophyceae</taxon>
        <taxon>CS clade</taxon>
        <taxon>Chlamydomonadales</taxon>
        <taxon>Chlamydomonadaceae</taxon>
        <taxon>Chlamydomonas</taxon>
    </lineage>
</organism>
<evidence type="ECO:0000313" key="9">
    <source>
        <dbReference type="EMBL" id="KAG2433044.1"/>
    </source>
</evidence>
<dbReference type="GO" id="GO:0005524">
    <property type="term" value="F:ATP binding"/>
    <property type="evidence" value="ECO:0007669"/>
    <property type="project" value="UniProtKB-KW"/>
</dbReference>
<evidence type="ECO:0008006" key="11">
    <source>
        <dbReference type="Google" id="ProtNLM"/>
    </source>
</evidence>
<dbReference type="FunFam" id="2.60.200.30:FF:000009">
    <property type="entry name" value="Poly(P)/ATP NAD kinase"/>
    <property type="match status" value="1"/>
</dbReference>
<reference evidence="9" key="1">
    <citation type="journal article" date="2020" name="bioRxiv">
        <title>Comparative genomics of Chlamydomonas.</title>
        <authorList>
            <person name="Craig R.J."/>
            <person name="Hasan A.R."/>
            <person name="Ness R.W."/>
            <person name="Keightley P.D."/>
        </authorList>
    </citation>
    <scope>NUCLEOTIDE SEQUENCE</scope>
    <source>
        <strain evidence="9">SAG 7.73</strain>
    </source>
</reference>
<evidence type="ECO:0000256" key="2">
    <source>
        <dbReference type="ARBA" id="ARBA00022679"/>
    </source>
</evidence>
<feature type="compositionally biased region" description="Basic and acidic residues" evidence="8">
    <location>
        <begin position="469"/>
        <end position="478"/>
    </location>
</feature>
<keyword evidence="10" id="KW-1185">Reference proteome</keyword>
<name>A0A835STQ9_CHLIN</name>
<dbReference type="EMBL" id="JAEHOC010000020">
    <property type="protein sequence ID" value="KAG2433044.1"/>
    <property type="molecule type" value="Genomic_DNA"/>
</dbReference>
<evidence type="ECO:0000256" key="6">
    <source>
        <dbReference type="ARBA" id="ARBA00022857"/>
    </source>
</evidence>
<dbReference type="HAMAP" id="MF_00361">
    <property type="entry name" value="NAD_kinase"/>
    <property type="match status" value="1"/>
</dbReference>
<evidence type="ECO:0000256" key="1">
    <source>
        <dbReference type="ARBA" id="ARBA00010995"/>
    </source>
</evidence>
<protein>
    <recommendedName>
        <fullName evidence="11">NAD(+) kinase</fullName>
    </recommendedName>
</protein>
<dbReference type="GO" id="GO:0006741">
    <property type="term" value="P:NADP+ biosynthetic process"/>
    <property type="evidence" value="ECO:0007669"/>
    <property type="project" value="InterPro"/>
</dbReference>
<evidence type="ECO:0000256" key="4">
    <source>
        <dbReference type="ARBA" id="ARBA00022777"/>
    </source>
</evidence>
<dbReference type="GO" id="GO:0019674">
    <property type="term" value="P:NAD+ metabolic process"/>
    <property type="evidence" value="ECO:0007669"/>
    <property type="project" value="InterPro"/>
</dbReference>
<feature type="compositionally biased region" description="Low complexity" evidence="8">
    <location>
        <begin position="26"/>
        <end position="44"/>
    </location>
</feature>
<comment type="caution">
    <text evidence="9">The sequence shown here is derived from an EMBL/GenBank/DDBJ whole genome shotgun (WGS) entry which is preliminary data.</text>
</comment>
<dbReference type="SUPFAM" id="SSF111331">
    <property type="entry name" value="NAD kinase/diacylglycerol kinase-like"/>
    <property type="match status" value="1"/>
</dbReference>
<dbReference type="Pfam" id="PF20143">
    <property type="entry name" value="NAD_kinase_C"/>
    <property type="match status" value="1"/>
</dbReference>
<evidence type="ECO:0000256" key="5">
    <source>
        <dbReference type="ARBA" id="ARBA00022840"/>
    </source>
</evidence>
<dbReference type="Gene3D" id="3.40.50.10330">
    <property type="entry name" value="Probable inorganic polyphosphate/atp-NAD kinase, domain 1"/>
    <property type="match status" value="1"/>
</dbReference>
<keyword evidence="2" id="KW-0808">Transferase</keyword>
<feature type="region of interest" description="Disordered" evidence="8">
    <location>
        <begin position="666"/>
        <end position="718"/>
    </location>
</feature>
<dbReference type="InterPro" id="IPR017438">
    <property type="entry name" value="ATP-NAD_kinase_N"/>
</dbReference>
<keyword evidence="6" id="KW-0521">NADP</keyword>
<sequence>MAGLGPLDVARRTRVLAGHLAASPAGVAATPSAAPTPALTPASSKRQLSSTSRPSAASLNQADTDGFEAGIIRGASVKYNDSAALRLRRRALLQWQPGSPSKVLIVKKPKNPAAAAKLKEIGDWLTARGIQVYVERVVWATEFKEFSVFDPRYNQEEIDFCITLGGDGTVLYMTSLFEEDQPLPPVLCFAMGSLGFLTPFDASTFAPTLERVLDTTSQPLFCTLRTRKRCEVVHEGQLVEVHHVLNECVLDRGAFPGAVLLEIFIDGSYVTNVEADGLIISTPSGSTAYSMSAGGPVVAPSVPCTVLTPIAPLSLSFRPVVIPENSSICVHLPTCVRSHARASFDGKRTMRVRRGTSIFFTTSLCPLPVISLGRMDTDWYEGITSKLKWNQAIRQLPSCPSPVGAKQQELCSARHADRTSSAAAAITAAMDGCPIGSDAEEVALPASAATPVSMAGQAAVTAARAAAAKQERESEREWLGPAGGSRYGTSSGDFTDWGAGGSDGGGSSGHASDDSDEAPEVTQPPPQKPSAAATAAAAAAAVPSAPVPVAPRRPGGANGTRRYSAAAAGGGGGLSSFQKHSSVATKAGGMGSVPGQEESVLVREGSISDSLTDAEEDMAASLSAAGASGASVDTIYSSASAATPTAAQAAAAAAAGPLPPAAAGAAAAAAAAGGRSRLRLPRAPAAGGKDAAPAADPLASPGRPRAPGNGGQQKPRRS</sequence>
<keyword evidence="7" id="KW-0520">NAD</keyword>
<feature type="compositionally biased region" description="Gly residues" evidence="8">
    <location>
        <begin position="498"/>
        <end position="508"/>
    </location>
</feature>
<evidence type="ECO:0000256" key="3">
    <source>
        <dbReference type="ARBA" id="ARBA00022741"/>
    </source>
</evidence>
<keyword evidence="3" id="KW-0547">Nucleotide-binding</keyword>
<dbReference type="InterPro" id="IPR017437">
    <property type="entry name" value="ATP-NAD_kinase_PpnK-typ_C"/>
</dbReference>
<feature type="compositionally biased region" description="Polar residues" evidence="8">
    <location>
        <begin position="45"/>
        <end position="60"/>
    </location>
</feature>
<feature type="region of interest" description="Disordered" evidence="8">
    <location>
        <begin position="26"/>
        <end position="60"/>
    </location>
</feature>
<proteinExistence type="inferred from homology"/>
<feature type="compositionally biased region" description="Low complexity" evidence="8">
    <location>
        <begin position="529"/>
        <end position="544"/>
    </location>
</feature>
<dbReference type="Proteomes" id="UP000650467">
    <property type="component" value="Unassembled WGS sequence"/>
</dbReference>
<dbReference type="Pfam" id="PF01513">
    <property type="entry name" value="NAD_kinase"/>
    <property type="match status" value="1"/>
</dbReference>
<dbReference type="PANTHER" id="PTHR20275:SF6">
    <property type="entry name" value="NAD KINASE 2, CHLOROPLASTIC"/>
    <property type="match status" value="1"/>
</dbReference>
<dbReference type="InterPro" id="IPR002504">
    <property type="entry name" value="NADK"/>
</dbReference>
<accession>A0A835STQ9</accession>
<dbReference type="OrthoDB" id="24581at2759"/>
<keyword evidence="4" id="KW-0418">Kinase</keyword>
<comment type="similarity">
    <text evidence="1">Belongs to the NAD kinase family.</text>
</comment>
<evidence type="ECO:0000256" key="8">
    <source>
        <dbReference type="SAM" id="MobiDB-lite"/>
    </source>
</evidence>
<gene>
    <name evidence="9" type="ORF">HXX76_008771</name>
</gene>
<dbReference type="AlphaFoldDB" id="A0A835STQ9"/>